<dbReference type="RefSeq" id="WP_024464103.1">
    <property type="nucleotide sequence ID" value="NZ_CP062939.1"/>
</dbReference>
<dbReference type="PANTHER" id="PTHR35149">
    <property type="entry name" value="SLL5132 PROTEIN"/>
    <property type="match status" value="1"/>
</dbReference>
<dbReference type="InterPro" id="IPR011089">
    <property type="entry name" value="GmrSD_C"/>
</dbReference>
<name>A0A087EBM8_9BIFI</name>
<dbReference type="Proteomes" id="UP000029055">
    <property type="component" value="Unassembled WGS sequence"/>
</dbReference>
<dbReference type="AlphaFoldDB" id="A0A087EBM8"/>
<dbReference type="InterPro" id="IPR004919">
    <property type="entry name" value="GmrSD_N"/>
</dbReference>
<sequence>MATTRQPLKAAEIPLGKLFSNDFDFVIPEYQRPYTWGTDETMQLLSDLQSALERDTDEPYFLGSVVLVKEEGDTKSEVIDGQQRLTTLSLILGVLRDLVDNPNMSRAIHEFLEKPAVEWDDDQPATPRLALRPRDKRFFNEYVQTVDGTAQLVDISNNVTETDSQRAIRDNAKALRAELEGWDQEQLKALFKMMGARTFMVTVSTPDLNSAYRIFSVMNSRGMPLAPSDIFKSQVIGAIPDSDKQHYADLWEKLEEDLGRDEFANLFLYIRAVSSQTRAVRSLLTEFPEQVLNKYLLADDGKGFIKEVLEPYARADVRLNSADFAGADWAGVNAWLKRLGQLDNDDWRPVALWALKHHGDDPVFLEAFLQKLERLAASMLLRRLYATPRAQRYMELLSQLVEGTGIDSPAFELSDREKEESIHTLDGELYTYTRIRKYVLLRLDSALANDPGASYDHNLITVEHVLPQTPSEGSDWLQDFTEDEREYWTHRLGNLLLLNRRKNSQAQNYDFEKKKEAYFTSNSGVAVFALTTQVLQEPVWTPEVIERRQADLKALLIKEWQLS</sequence>
<keyword evidence="4" id="KW-1185">Reference proteome</keyword>
<evidence type="ECO:0000313" key="3">
    <source>
        <dbReference type="EMBL" id="KFJ05179.1"/>
    </source>
</evidence>
<evidence type="ECO:0000313" key="4">
    <source>
        <dbReference type="Proteomes" id="UP000029055"/>
    </source>
</evidence>
<dbReference type="EMBL" id="JGZR01000001">
    <property type="protein sequence ID" value="KFJ05179.1"/>
    <property type="molecule type" value="Genomic_DNA"/>
</dbReference>
<evidence type="ECO:0000259" key="2">
    <source>
        <dbReference type="Pfam" id="PF07510"/>
    </source>
</evidence>
<feature type="domain" description="GmrSD restriction endonucleases C-terminal" evidence="2">
    <location>
        <begin position="429"/>
        <end position="552"/>
    </location>
</feature>
<dbReference type="PANTHER" id="PTHR35149:SF2">
    <property type="entry name" value="DUF262 DOMAIN-CONTAINING PROTEIN"/>
    <property type="match status" value="1"/>
</dbReference>
<dbReference type="Pfam" id="PF07510">
    <property type="entry name" value="GmrSD_C"/>
    <property type="match status" value="1"/>
</dbReference>
<accession>A0A087EBM8</accession>
<protein>
    <recommendedName>
        <fullName evidence="5">DUF262 domain-containing protein</fullName>
    </recommendedName>
</protein>
<feature type="domain" description="GmrSD restriction endonucleases N-terminal" evidence="1">
    <location>
        <begin position="15"/>
        <end position="235"/>
    </location>
</feature>
<gene>
    <name evidence="3" type="ORF">BISU_1296</name>
</gene>
<evidence type="ECO:0008006" key="5">
    <source>
        <dbReference type="Google" id="ProtNLM"/>
    </source>
</evidence>
<dbReference type="Pfam" id="PF03235">
    <property type="entry name" value="GmrSD_N"/>
    <property type="match status" value="1"/>
</dbReference>
<comment type="caution">
    <text evidence="3">The sequence shown here is derived from an EMBL/GenBank/DDBJ whole genome shotgun (WGS) entry which is preliminary data.</text>
</comment>
<reference evidence="3 4" key="1">
    <citation type="submission" date="2014-03" db="EMBL/GenBank/DDBJ databases">
        <title>Genomics of Bifidobacteria.</title>
        <authorList>
            <person name="Ventura M."/>
            <person name="Milani C."/>
            <person name="Lugli G.A."/>
        </authorList>
    </citation>
    <scope>NUCLEOTIDE SEQUENCE [LARGE SCALE GENOMIC DNA]</scope>
    <source>
        <strain evidence="3 4">LMG 11597</strain>
    </source>
</reference>
<evidence type="ECO:0000259" key="1">
    <source>
        <dbReference type="Pfam" id="PF03235"/>
    </source>
</evidence>
<dbReference type="STRING" id="77635.BISU_1296"/>
<dbReference type="eggNOG" id="COG1479">
    <property type="taxonomic scope" value="Bacteria"/>
</dbReference>
<proteinExistence type="predicted"/>
<dbReference type="OrthoDB" id="9798761at2"/>
<organism evidence="3 4">
    <name type="scientific">Bifidobacterium subtile</name>
    <dbReference type="NCBI Taxonomy" id="77635"/>
    <lineage>
        <taxon>Bacteria</taxon>
        <taxon>Bacillati</taxon>
        <taxon>Actinomycetota</taxon>
        <taxon>Actinomycetes</taxon>
        <taxon>Bifidobacteriales</taxon>
        <taxon>Bifidobacteriaceae</taxon>
        <taxon>Bifidobacterium</taxon>
    </lineage>
</organism>